<dbReference type="InterPro" id="IPR053786">
    <property type="entry name" value="LEPRxLL_CS"/>
</dbReference>
<dbReference type="Pfam" id="PF17892">
    <property type="entry name" value="Cadherin_5"/>
    <property type="match status" value="3"/>
</dbReference>
<dbReference type="Gene3D" id="2.60.40.2810">
    <property type="match status" value="1"/>
</dbReference>
<dbReference type="RefSeq" id="WP_340336146.1">
    <property type="nucleotide sequence ID" value="NZ_JBBKZS010000006.1"/>
</dbReference>
<feature type="compositionally biased region" description="Low complexity" evidence="1">
    <location>
        <begin position="2211"/>
        <end position="2220"/>
    </location>
</feature>
<dbReference type="Pfam" id="PF17963">
    <property type="entry name" value="Big_9"/>
    <property type="match status" value="14"/>
</dbReference>
<evidence type="ECO:0000259" key="4">
    <source>
        <dbReference type="Pfam" id="PF17892"/>
    </source>
</evidence>
<feature type="region of interest" description="Disordered" evidence="1">
    <location>
        <begin position="1933"/>
        <end position="1988"/>
    </location>
</feature>
<feature type="domain" description="DUF4347" evidence="2">
    <location>
        <begin position="95"/>
        <end position="250"/>
    </location>
</feature>
<feature type="region of interest" description="Disordered" evidence="1">
    <location>
        <begin position="2459"/>
        <end position="2493"/>
    </location>
</feature>
<evidence type="ECO:0000313" key="5">
    <source>
        <dbReference type="EMBL" id="MEJ8856069.1"/>
    </source>
</evidence>
<comment type="caution">
    <text evidence="5">The sequence shown here is derived from an EMBL/GenBank/DDBJ whole genome shotgun (WGS) entry which is preliminary data.</text>
</comment>
<dbReference type="InterPro" id="IPR013783">
    <property type="entry name" value="Ig-like_fold"/>
</dbReference>
<dbReference type="Gene3D" id="2.60.40.10">
    <property type="entry name" value="Immunoglobulins"/>
    <property type="match status" value="2"/>
</dbReference>
<dbReference type="EMBL" id="JBBKZS010000006">
    <property type="protein sequence ID" value="MEJ8856069.1"/>
    <property type="molecule type" value="Genomic_DNA"/>
</dbReference>
<feature type="region of interest" description="Disordered" evidence="1">
    <location>
        <begin position="892"/>
        <end position="915"/>
    </location>
</feature>
<accession>A0ABU8XAD6</accession>
<feature type="region of interest" description="Disordered" evidence="1">
    <location>
        <begin position="2999"/>
        <end position="3021"/>
    </location>
</feature>
<feature type="compositionally biased region" description="Basic and acidic residues" evidence="1">
    <location>
        <begin position="2948"/>
        <end position="2960"/>
    </location>
</feature>
<feature type="domain" description="Cadherin-like" evidence="4">
    <location>
        <begin position="2245"/>
        <end position="2348"/>
    </location>
</feature>
<feature type="domain" description="RapA2 cadherin-like" evidence="3">
    <location>
        <begin position="442"/>
        <end position="521"/>
    </location>
</feature>
<dbReference type="Gene3D" id="2.60.40.1200">
    <property type="match status" value="4"/>
</dbReference>
<dbReference type="Proteomes" id="UP001367030">
    <property type="component" value="Unassembled WGS sequence"/>
</dbReference>
<dbReference type="NCBIfam" id="TIGR01965">
    <property type="entry name" value="VCBS_repeat"/>
    <property type="match status" value="2"/>
</dbReference>
<name>A0ABU8XAD6_9BURK</name>
<dbReference type="InterPro" id="IPR025592">
    <property type="entry name" value="DUF4347"/>
</dbReference>
<feature type="region of interest" description="Disordered" evidence="1">
    <location>
        <begin position="2940"/>
        <end position="2960"/>
    </location>
</feature>
<dbReference type="InterPro" id="IPR040853">
    <property type="entry name" value="RapA2_cadherin-like"/>
</dbReference>
<feature type="region of interest" description="Disordered" evidence="1">
    <location>
        <begin position="2196"/>
        <end position="2248"/>
    </location>
</feature>
<dbReference type="InterPro" id="IPR010221">
    <property type="entry name" value="VCBS_dom"/>
</dbReference>
<proteinExistence type="predicted"/>
<dbReference type="NCBIfam" id="NF012211">
    <property type="entry name" value="tand_rpt_95"/>
    <property type="match status" value="16"/>
</dbReference>
<protein>
    <submittedName>
        <fullName evidence="5">Ig-like domain-containing protein</fullName>
    </submittedName>
</protein>
<evidence type="ECO:0000256" key="1">
    <source>
        <dbReference type="SAM" id="MobiDB-lite"/>
    </source>
</evidence>
<feature type="domain" description="Cadherin-like" evidence="4">
    <location>
        <begin position="1982"/>
        <end position="2085"/>
    </location>
</feature>
<organism evidence="5 6">
    <name type="scientific">Variovorax robiniae</name>
    <dbReference type="NCBI Taxonomy" id="1836199"/>
    <lineage>
        <taxon>Bacteria</taxon>
        <taxon>Pseudomonadati</taxon>
        <taxon>Pseudomonadota</taxon>
        <taxon>Betaproteobacteria</taxon>
        <taxon>Burkholderiales</taxon>
        <taxon>Comamonadaceae</taxon>
        <taxon>Variovorax</taxon>
    </lineage>
</organism>
<gene>
    <name evidence="5" type="ORF">WKW79_15930</name>
</gene>
<dbReference type="Pfam" id="PF14252">
    <property type="entry name" value="DUF4347"/>
    <property type="match status" value="1"/>
</dbReference>
<sequence length="3021" mass="307899">MLNRSRRQFPSSALAGPRAKTLSTLRLQALEPRVLLDAAAAATAATMAEQAQPHAVAEPNAADAQLMQALEKAQAAPVDAGRPADRAAAATGANVFFIDRSLPDVQTLVADLPAGAEVHFIEPGTDGVHAMAQALQGRSDIASIQIVSHGSEGELHLGSATLTAASMQGQYHDDLVTIGHALSATGDIRIYGCDFGAGADGLAAAQLLSDLTGADVASSTDDTGAAALGADWVLEREVGTVEAQTFVAADWQHELGDNPPTPQITNSTFDTTAGWTNSTGFIQNVGWNPVGGYLMMDVNNKPASTLTWNTPINGWNDGPGANGAATVAFDFAWNNGWGTNPATNLAGNKFDVMVGGVLYARIETAIGGAVNSPGDATVTYFNGASGNVASIAAGIYKSWTFTNVVVSLPKGIADGSKLSIVGSTQASSDDMAVDNIQVYTSLPQNRPPVAADDTGTVAEDESLVVPMESGLLSNDKDPDGNTLTITSYTVPGIADPIAAGNPAEIPGVGTLTIHADGSYSFTPLKNYHGDVPVATYTVTDGEASTTATLSLTVTPVNHPPVAVGELYFTEEDKPLAINLLANDTDPDGDALTIQSINGMTLTPGTAQSIDVPNGKVDVAADGSMIFTPAPNFSGTYTSFDYVVADPSGATATATARVGVKPVNDPPVAVDDNFTTPQGTAVPLDLIGNDTDVDRGDKLRLASINGTPITPGTAQAIPVPNGTVNVAADGTLSFMPTPGFSGPVTFDYVVSDDVNATDTGTVHIDVTATNHPPVAVDDSFVVDEDKSVALDLVGNDTDVDGGALHVASINGVELMPGTAQSIDVPNGKVTVAADGTLTFVPNPNYNGKVEFDYVVADAADARDTGHVTITVNPVADRVNVGGLKDGVVAGTDAQVSESGLPGGTDAGGPESTTGGTFTIGPVENLVDFTLGKGTLFTRAQLEAATPDAPLVSNGNYGQLRVTGYDAATGTVSYTYTLTKPADQSQYVINDSFRIDVTNIDRIQYEKTSYLLINIVDDAPKASDDVDSVDIHDAMVSGNVTSNDKLGADGKAANGPVTGVAAGAGAPVGGVGTPVAGSYGSLVLNADGTYSYTVDSLNPSVAALQAGQTLTETFTYQITDGDGDNATATLTIVLQNNQVIQPVPPEVFITGLDDGPRTGTDAQVREAGLATGTDPDATSEVASGSFNMSPGWNVGSISLNGGDPITINQLMAATPAAPITIVGDYGTLSITGFDPNSGTVDYVYTLTKPADQHAGPASDEFVIDITNSAGTTTHNAGVLAVDILDDSPVAKPDTADVNENAAPVTGNVIGNDTFGADGKALSGPVTGVAAGLATAPEGNVGSGVPGTYGTLKLNADGSYSYAVDNANPKVDALKPGQTLTEVFSYSVKDGDGDAAQATLTITIHGANDAPVAVDDTAVTQEGKPVALDLIGNDTDVDDVTLHIVSINGEPLTPGTAQAIPVPNGTVNVAADGTISFMPAPGYNGPVTFDYVVADPSGAEDTGTVNITVTPVNDPPVAVDDTATTPEGKSVTLNLIGNDTDVDDVTLHIVSINGEPRTPGTAQSIPVPNGTVNVAADGTISFMPAPGYNGPVTFDYVVADPSGATDTGTVNITVTPVNDPPVAVDDTATTPEGKSVTLNLIGNDTDVDDVTLHIVSINGEPLTPGTAQAIPVPNGTVNVAADGTITFMPAPGYNGPVTFDYVVADPSGAEDTGTVNITVTPVNDPPVAVDDSFTTPEEESVVLNLIGNDTDVDDVTLHIVSINGEPLTPGTAQSIPVPNGTVNVAADGTISFMPAPDYNGPVAFDYVVADPSGATDTGTVNITVTPVNDPPVAVDDSFTTPEDESVVLNLIGNDTDVDDVALHIVSINGETLTPGTAQSIPVPNGTVNVAADGTITFMPAPDYNGPVKFDYVVADPSGAEDTGTVNITVTPVNDPPVISVPTKPAGPGTPGYPVTPGEPGQPDVPGEPGHPVTPGAPGTPSDPAKTAVSTPEDTTLVVSPKDGLLSNVTDVDGDPLVIKDYTVPGLPGPIKAGEPATIPGIGTVTIDPDGGYKFTPVVDYHGPVPEITYTVDDGHGGTAEGKLDIVVTPVNDAPVAIDDSVTTPEDKPVTLNLIGNDTDMDGDTLHIVSINGETLTPGTAQSIPVPNGTVNVAADGTISFMPAPDYNGPVKFDYVVADPSGAEDTGTVNITVTPVNDPPVISVPTKPAGPGTPGYPVTPGEPGQSDVPGEPGHPVIPGAPGTPSDPAKTAVSTPEDTTLVVSPKDGLLSNVTDVDGDPLVIKDYTVPGLPGPIKAGEPATIPGIGTVTIDPDGGYKFTPVVDYHGPVPEITYTVDDGHGGTAEGKLDIVVTPVNDAPVAVDDQFTTPEDEAVVLNLIGNDTDVDGDTLHIVSINGETLTPGTAQSIPVPNGTVNVAADGTISFMPAPDYNGPVKFDYVVADPSGATDTGTVNITVTPVNDAPVISVPTKPAGPGTPGHPVDPGNPAKPGQPGEAVETAISTPEDTPLVVSPKDGLLSNVTDIDGDPLVIKDYTVPGVPGPIKAGEPATIPGVGTVTIDPDGGYKFTPVVDYHGPVPEITYTVDDGHGGTVEGKLDIVVTPVNDAPVAIDDNVTTPEDKPVTLNLLGNDTDVDGDTLHIVSINGVDLTPGTAQSIPVPNGTVNVAADGTITFMPAPDYNGPVSFDYEIADPSGARDTGTVNITVTPVNDPPVVQDETVQVIDGHPVHAGPKDGLLPNDRDPEGDPLTVKDITVDGLPGPIKTGTPVQIPGKGVLLVNEDGSYSFTPERGYTGDVKVHYTVSDGHGGLTPGLLTLQVKGDLYRGDYPFVFEPSDSLFEHRGTDKRITAEGAVLDAVNGIDSLNGTQMLDANGAVLQAVNGVQTLHGSSLESSGRSLGTDTGSNVVSRVAADNRLREQFGRFENALPEEEGEGEQAQGLGTCKLAPSRPPVAEDVPRANDKPNKPTVQKDMKARIVVKAQVHHDATKGKGTKPLAKRPVSFAKQLAKASRSPSADQQGLMKALGGGC</sequence>
<keyword evidence="6" id="KW-1185">Reference proteome</keyword>
<evidence type="ECO:0000259" key="2">
    <source>
        <dbReference type="Pfam" id="PF14252"/>
    </source>
</evidence>
<feature type="compositionally biased region" description="Low complexity" evidence="1">
    <location>
        <begin position="1948"/>
        <end position="1957"/>
    </location>
</feature>
<evidence type="ECO:0000313" key="6">
    <source>
        <dbReference type="Proteomes" id="UP001367030"/>
    </source>
</evidence>
<dbReference type="Gene3D" id="2.60.40.3440">
    <property type="match status" value="10"/>
</dbReference>
<dbReference type="Pfam" id="PF17803">
    <property type="entry name" value="Cadherin_4"/>
    <property type="match status" value="1"/>
</dbReference>
<dbReference type="NCBIfam" id="NF012209">
    <property type="entry name" value="LEPR-8K"/>
    <property type="match status" value="1"/>
</dbReference>
<dbReference type="InterPro" id="IPR041690">
    <property type="entry name" value="Cadherin_5"/>
</dbReference>
<feature type="domain" description="Cadherin-like" evidence="4">
    <location>
        <begin position="2494"/>
        <end position="2596"/>
    </location>
</feature>
<reference evidence="5 6" key="1">
    <citation type="submission" date="2024-03" db="EMBL/GenBank/DDBJ databases">
        <title>Novel species of the genus Variovorax.</title>
        <authorList>
            <person name="Liu Q."/>
            <person name="Xin Y.-H."/>
        </authorList>
    </citation>
    <scope>NUCLEOTIDE SEQUENCE [LARGE SCALE GENOMIC DNA]</scope>
    <source>
        <strain evidence="5 6">KACC 18901</strain>
    </source>
</reference>
<evidence type="ECO:0000259" key="3">
    <source>
        <dbReference type="Pfam" id="PF17803"/>
    </source>
</evidence>